<dbReference type="AlphaFoldDB" id="A0A1G7P9E7"/>
<gene>
    <name evidence="1" type="ORF">SAMN05216553_103441</name>
</gene>
<evidence type="ECO:0000313" key="2">
    <source>
        <dbReference type="Proteomes" id="UP000199623"/>
    </source>
</evidence>
<dbReference type="EMBL" id="FNCC01000003">
    <property type="protein sequence ID" value="SDF82090.1"/>
    <property type="molecule type" value="Genomic_DNA"/>
</dbReference>
<sequence>MDYIQVSLGLDVPEEARDYASERIGSLDFFAPCRVDFAWVSLTSDRTVIHAHARFDLKWDEVQAYAEAGTATEAIDLLRERLRRQLVSLRLTTVS</sequence>
<protein>
    <submittedName>
        <fullName evidence="1">Ribosome-associated translation inhibitor RaiA</fullName>
    </submittedName>
</protein>
<evidence type="ECO:0000313" key="1">
    <source>
        <dbReference type="EMBL" id="SDF82090.1"/>
    </source>
</evidence>
<dbReference type="InterPro" id="IPR003489">
    <property type="entry name" value="RHF/RaiA"/>
</dbReference>
<proteinExistence type="predicted"/>
<dbReference type="STRING" id="200378.SAMN05216553_103441"/>
<reference evidence="2" key="1">
    <citation type="submission" date="2016-10" db="EMBL/GenBank/DDBJ databases">
        <authorList>
            <person name="Varghese N."/>
            <person name="Submissions S."/>
        </authorList>
    </citation>
    <scope>NUCLEOTIDE SEQUENCE [LARGE SCALE GENOMIC DNA]</scope>
    <source>
        <strain evidence="2">CGMCC 4.3506</strain>
    </source>
</reference>
<organism evidence="1 2">
    <name type="scientific">Lentzea fradiae</name>
    <dbReference type="NCBI Taxonomy" id="200378"/>
    <lineage>
        <taxon>Bacteria</taxon>
        <taxon>Bacillati</taxon>
        <taxon>Actinomycetota</taxon>
        <taxon>Actinomycetes</taxon>
        <taxon>Pseudonocardiales</taxon>
        <taxon>Pseudonocardiaceae</taxon>
        <taxon>Lentzea</taxon>
    </lineage>
</organism>
<dbReference type="Proteomes" id="UP000199623">
    <property type="component" value="Unassembled WGS sequence"/>
</dbReference>
<dbReference type="InterPro" id="IPR036567">
    <property type="entry name" value="RHF-like"/>
</dbReference>
<dbReference type="SUPFAM" id="SSF69754">
    <property type="entry name" value="Ribosome binding protein Y (YfiA homologue)"/>
    <property type="match status" value="1"/>
</dbReference>
<accession>A0A1G7P9E7</accession>
<name>A0A1G7P9E7_9PSEU</name>
<dbReference type="Gene3D" id="3.30.160.100">
    <property type="entry name" value="Ribosome hibernation promotion factor-like"/>
    <property type="match status" value="1"/>
</dbReference>
<dbReference type="Pfam" id="PF02482">
    <property type="entry name" value="Ribosomal_S30AE"/>
    <property type="match status" value="1"/>
</dbReference>
<keyword evidence="2" id="KW-1185">Reference proteome</keyword>